<dbReference type="GO" id="GO:0140664">
    <property type="term" value="F:ATP-dependent DNA damage sensor activity"/>
    <property type="evidence" value="ECO:0007669"/>
    <property type="project" value="InterPro"/>
</dbReference>
<dbReference type="PROSITE" id="PS51199">
    <property type="entry name" value="SF4_HELICASE"/>
    <property type="match status" value="1"/>
</dbReference>
<evidence type="ECO:0000313" key="4">
    <source>
        <dbReference type="EMBL" id="CAA9385224.1"/>
    </source>
</evidence>
<dbReference type="Gene3D" id="3.40.50.300">
    <property type="entry name" value="P-loop containing nucleotide triphosphate hydrolases"/>
    <property type="match status" value="1"/>
</dbReference>
<dbReference type="InterPro" id="IPR041166">
    <property type="entry name" value="Rubredoxin_2"/>
</dbReference>
<dbReference type="GO" id="GO:0003677">
    <property type="term" value="F:DNA binding"/>
    <property type="evidence" value="ECO:0007669"/>
    <property type="project" value="InterPro"/>
</dbReference>
<dbReference type="GO" id="GO:0046872">
    <property type="term" value="F:metal ion binding"/>
    <property type="evidence" value="ECO:0007669"/>
    <property type="project" value="UniProtKB-KW"/>
</dbReference>
<dbReference type="SUPFAM" id="SSF52540">
    <property type="entry name" value="P-loop containing nucleoside triphosphate hydrolases"/>
    <property type="match status" value="1"/>
</dbReference>
<evidence type="ECO:0000259" key="2">
    <source>
        <dbReference type="PROSITE" id="PS50162"/>
    </source>
</evidence>
<protein>
    <submittedName>
        <fullName evidence="4">DNA repair protein RadA</fullName>
    </submittedName>
</protein>
<evidence type="ECO:0000259" key="3">
    <source>
        <dbReference type="PROSITE" id="PS51199"/>
    </source>
</evidence>
<dbReference type="GO" id="GO:0005524">
    <property type="term" value="F:ATP binding"/>
    <property type="evidence" value="ECO:0007669"/>
    <property type="project" value="InterPro"/>
</dbReference>
<dbReference type="PANTHER" id="PTHR32472:SF10">
    <property type="entry name" value="DNA REPAIR PROTEIN RADA-LIKE PROTEIN"/>
    <property type="match status" value="1"/>
</dbReference>
<sequence length="134" mass="13651">MTPRTRARSGYRCTECGAQAAQWVGRCPTCQAWGTLEEAAAPAAPARARVVAGAPSTPARRISEVDLDVARARPTGVAELDRVLGGGLVPGAVVLLAGEPGVGKSTLLLSVATRAAREGAPTLYVTGEESAAQV</sequence>
<keyword evidence="1" id="KW-0479">Metal-binding</keyword>
<dbReference type="PRINTS" id="PR01874">
    <property type="entry name" value="DNAREPAIRADA"/>
</dbReference>
<dbReference type="GO" id="GO:0005829">
    <property type="term" value="C:cytosol"/>
    <property type="evidence" value="ECO:0007669"/>
    <property type="project" value="TreeGrafter"/>
</dbReference>
<feature type="domain" description="SF4 helicase" evidence="3">
    <location>
        <begin position="66"/>
        <end position="134"/>
    </location>
</feature>
<dbReference type="InterPro" id="IPR020588">
    <property type="entry name" value="RecA_ATP-bd"/>
</dbReference>
<dbReference type="InterPro" id="IPR027417">
    <property type="entry name" value="P-loop_NTPase"/>
</dbReference>
<dbReference type="AlphaFoldDB" id="A0A6J4NHH2"/>
<proteinExistence type="predicted"/>
<evidence type="ECO:0000256" key="1">
    <source>
        <dbReference type="ARBA" id="ARBA00022723"/>
    </source>
</evidence>
<dbReference type="PROSITE" id="PS50162">
    <property type="entry name" value="RECA_2"/>
    <property type="match status" value="1"/>
</dbReference>
<gene>
    <name evidence="4" type="ORF">AVDCRST_MAG66-566</name>
</gene>
<dbReference type="GO" id="GO:0003678">
    <property type="term" value="F:DNA helicase activity"/>
    <property type="evidence" value="ECO:0007669"/>
    <property type="project" value="InterPro"/>
</dbReference>
<dbReference type="GO" id="GO:0000725">
    <property type="term" value="P:recombinational repair"/>
    <property type="evidence" value="ECO:0007669"/>
    <property type="project" value="TreeGrafter"/>
</dbReference>
<dbReference type="Pfam" id="PF18073">
    <property type="entry name" value="Zn_ribbon_LapB"/>
    <property type="match status" value="1"/>
</dbReference>
<dbReference type="InterPro" id="IPR007694">
    <property type="entry name" value="DNA_helicase_DnaB-like_C"/>
</dbReference>
<name>A0A6J4NHH2_9PSEU</name>
<dbReference type="InterPro" id="IPR014774">
    <property type="entry name" value="KaiC-like_dom"/>
</dbReference>
<accession>A0A6J4NHH2</accession>
<dbReference type="GO" id="GO:0006260">
    <property type="term" value="P:DNA replication"/>
    <property type="evidence" value="ECO:0007669"/>
    <property type="project" value="InterPro"/>
</dbReference>
<feature type="non-terminal residue" evidence="4">
    <location>
        <position position="134"/>
    </location>
</feature>
<feature type="domain" description="RecA family profile 1" evidence="2">
    <location>
        <begin position="69"/>
        <end position="134"/>
    </location>
</feature>
<reference evidence="4" key="1">
    <citation type="submission" date="2020-02" db="EMBL/GenBank/DDBJ databases">
        <authorList>
            <person name="Meier V. D."/>
        </authorList>
    </citation>
    <scope>NUCLEOTIDE SEQUENCE</scope>
    <source>
        <strain evidence="4">AVDCRST_MAG66</strain>
    </source>
</reference>
<dbReference type="PANTHER" id="PTHR32472">
    <property type="entry name" value="DNA REPAIR PROTEIN RADA"/>
    <property type="match status" value="1"/>
</dbReference>
<dbReference type="Pfam" id="PF06745">
    <property type="entry name" value="ATPase"/>
    <property type="match status" value="1"/>
</dbReference>
<organism evidence="4">
    <name type="scientific">uncultured Pseudonocardia sp</name>
    <dbReference type="NCBI Taxonomy" id="211455"/>
    <lineage>
        <taxon>Bacteria</taxon>
        <taxon>Bacillati</taxon>
        <taxon>Actinomycetota</taxon>
        <taxon>Actinomycetes</taxon>
        <taxon>Pseudonocardiales</taxon>
        <taxon>Pseudonocardiaceae</taxon>
        <taxon>Pseudonocardia</taxon>
        <taxon>environmental samples</taxon>
    </lineage>
</organism>
<dbReference type="EMBL" id="CADCUS010000080">
    <property type="protein sequence ID" value="CAA9385224.1"/>
    <property type="molecule type" value="Genomic_DNA"/>
</dbReference>